<dbReference type="VEuPathDB" id="TriTrypDB:BSAL_56385"/>
<evidence type="ECO:0000256" key="1">
    <source>
        <dbReference type="SAM" id="MobiDB-lite"/>
    </source>
</evidence>
<sequence length="95" mass="10712">MSKEGKQQNINSKNKQTKNNKRKESNRGQSDATLAKSVSTKAARDDCGGYCNDQPLTVCFATRWKKLVQKMPPFIFVSLGFLPTHPFRFSSESIL</sequence>
<organism evidence="2 3">
    <name type="scientific">Bodo saltans</name>
    <name type="common">Flagellated protozoan</name>
    <dbReference type="NCBI Taxonomy" id="75058"/>
    <lineage>
        <taxon>Eukaryota</taxon>
        <taxon>Discoba</taxon>
        <taxon>Euglenozoa</taxon>
        <taxon>Kinetoplastea</taxon>
        <taxon>Metakinetoplastina</taxon>
        <taxon>Eubodonida</taxon>
        <taxon>Bodonidae</taxon>
        <taxon>Bodo</taxon>
    </lineage>
</organism>
<evidence type="ECO:0000313" key="3">
    <source>
        <dbReference type="Proteomes" id="UP000051952"/>
    </source>
</evidence>
<gene>
    <name evidence="2" type="ORF">BSAL_56385</name>
</gene>
<name>A0A0S4IN76_BODSA</name>
<dbReference type="Proteomes" id="UP000051952">
    <property type="component" value="Unassembled WGS sequence"/>
</dbReference>
<feature type="compositionally biased region" description="Polar residues" evidence="1">
    <location>
        <begin position="27"/>
        <end position="40"/>
    </location>
</feature>
<evidence type="ECO:0000313" key="2">
    <source>
        <dbReference type="EMBL" id="CUE79048.1"/>
    </source>
</evidence>
<proteinExistence type="predicted"/>
<feature type="region of interest" description="Disordered" evidence="1">
    <location>
        <begin position="1"/>
        <end position="46"/>
    </location>
</feature>
<keyword evidence="3" id="KW-1185">Reference proteome</keyword>
<accession>A0A0S4IN76</accession>
<reference evidence="3" key="1">
    <citation type="submission" date="2015-09" db="EMBL/GenBank/DDBJ databases">
        <authorList>
            <consortium name="Pathogen Informatics"/>
        </authorList>
    </citation>
    <scope>NUCLEOTIDE SEQUENCE [LARGE SCALE GENOMIC DNA]</scope>
    <source>
        <strain evidence="3">Lake Konstanz</strain>
    </source>
</reference>
<dbReference type="AlphaFoldDB" id="A0A0S4IN76"/>
<protein>
    <submittedName>
        <fullName evidence="2">Uncharacterized protein</fullName>
    </submittedName>
</protein>
<dbReference type="EMBL" id="CYKH01000195">
    <property type="protein sequence ID" value="CUE79048.1"/>
    <property type="molecule type" value="Genomic_DNA"/>
</dbReference>